<keyword evidence="5" id="KW-1185">Reference proteome</keyword>
<dbReference type="InterPro" id="IPR001343">
    <property type="entry name" value="Hemolysn_Ca-bd"/>
</dbReference>
<dbReference type="PRINTS" id="PR00313">
    <property type="entry name" value="CABNDNGRPT"/>
</dbReference>
<organism evidence="4 5">
    <name type="scientific">Nocardioides conyzicola</name>
    <dbReference type="NCBI Taxonomy" id="1651781"/>
    <lineage>
        <taxon>Bacteria</taxon>
        <taxon>Bacillati</taxon>
        <taxon>Actinomycetota</taxon>
        <taxon>Actinomycetes</taxon>
        <taxon>Propionibacteriales</taxon>
        <taxon>Nocardioidaceae</taxon>
        <taxon>Nocardioides</taxon>
    </lineage>
</organism>
<evidence type="ECO:0000256" key="2">
    <source>
        <dbReference type="ARBA" id="ARBA00022525"/>
    </source>
</evidence>
<evidence type="ECO:0000313" key="5">
    <source>
        <dbReference type="Proteomes" id="UP001499974"/>
    </source>
</evidence>
<dbReference type="InterPro" id="IPR011049">
    <property type="entry name" value="Serralysin-like_metalloprot_C"/>
</dbReference>
<dbReference type="Gene3D" id="2.150.10.10">
    <property type="entry name" value="Serralysin-like metalloprotease, C-terminal"/>
    <property type="match status" value="3"/>
</dbReference>
<dbReference type="InterPro" id="IPR050557">
    <property type="entry name" value="RTX_toxin/Mannuronan_C5-epim"/>
</dbReference>
<accession>A0ABP8XWH5</accession>
<reference evidence="5" key="1">
    <citation type="journal article" date="2019" name="Int. J. Syst. Evol. Microbiol.">
        <title>The Global Catalogue of Microorganisms (GCM) 10K type strain sequencing project: providing services to taxonomists for standard genome sequencing and annotation.</title>
        <authorList>
            <consortium name="The Broad Institute Genomics Platform"/>
            <consortium name="The Broad Institute Genome Sequencing Center for Infectious Disease"/>
            <person name="Wu L."/>
            <person name="Ma J."/>
        </authorList>
    </citation>
    <scope>NUCLEOTIDE SEQUENCE [LARGE SCALE GENOMIC DNA]</scope>
    <source>
        <strain evidence="5">JCM 18531</strain>
    </source>
</reference>
<name>A0ABP8XWH5_9ACTN</name>
<proteinExistence type="predicted"/>
<dbReference type="RefSeq" id="WP_345523047.1">
    <property type="nucleotide sequence ID" value="NZ_BAABKM010000003.1"/>
</dbReference>
<feature type="chain" id="PRO_5045275542" description="Calcium-binding protein" evidence="3">
    <location>
        <begin position="24"/>
        <end position="434"/>
    </location>
</feature>
<evidence type="ECO:0000256" key="3">
    <source>
        <dbReference type="SAM" id="SignalP"/>
    </source>
</evidence>
<keyword evidence="3" id="KW-0732">Signal</keyword>
<dbReference type="SUPFAM" id="SSF51120">
    <property type="entry name" value="beta-Roll"/>
    <property type="match status" value="2"/>
</dbReference>
<dbReference type="PANTHER" id="PTHR38340">
    <property type="entry name" value="S-LAYER PROTEIN"/>
    <property type="match status" value="1"/>
</dbReference>
<gene>
    <name evidence="4" type="ORF">GCM10023349_37690</name>
</gene>
<dbReference type="InterPro" id="IPR018511">
    <property type="entry name" value="Hemolysin-typ_Ca-bd_CS"/>
</dbReference>
<evidence type="ECO:0000313" key="4">
    <source>
        <dbReference type="EMBL" id="GAA4714833.1"/>
    </source>
</evidence>
<dbReference type="EMBL" id="BAABKM010000003">
    <property type="protein sequence ID" value="GAA4714833.1"/>
    <property type="molecule type" value="Genomic_DNA"/>
</dbReference>
<protein>
    <recommendedName>
        <fullName evidence="6">Calcium-binding protein</fullName>
    </recommendedName>
</protein>
<evidence type="ECO:0000256" key="1">
    <source>
        <dbReference type="ARBA" id="ARBA00004613"/>
    </source>
</evidence>
<dbReference type="PROSITE" id="PS00330">
    <property type="entry name" value="HEMOLYSIN_CALCIUM"/>
    <property type="match status" value="1"/>
</dbReference>
<evidence type="ECO:0008006" key="6">
    <source>
        <dbReference type="Google" id="ProtNLM"/>
    </source>
</evidence>
<sequence length="434" mass="45090">MLHRALSVLLVVPLVAVSSHALASASADASRPRCHGLLATVVGTQGADRLTGTAGRDVIVARGGDDRVDGRGGDDVICGGDGADTLIGGPGGDRLYGGQDLRERHGRRLVVTGDRLEGGPGDDLLDAGPAIRGADLIRQLDRISFEHSARPVHVDLAGGTATGEGHDTIVRERRLEVDGTPYDDVLLGSRLPETLDGGRGDDTVDGRGGSDAVLGYHGDDVLDGGDGRDLVIGTAGWETLRGGAGFDMIIAGSPHPTTVLGGPSFDLIDRSVWGGPVGTIDGGPGSAQLELEPQVFDDEDNGAVGVLDRGAGTARLTWGSRERVVEFAGIRAFTLWGGQRWTFLGTDADDFVQVLEAPLSAQTLGGDDTILGGDRNDTLDAGDGTDSVWGGGGHNECLHAEKGDCDGYPWDREPRLSARTSHRAVLAWVTAADR</sequence>
<comment type="caution">
    <text evidence="4">The sequence shown here is derived from an EMBL/GenBank/DDBJ whole genome shotgun (WGS) entry which is preliminary data.</text>
</comment>
<dbReference type="PANTHER" id="PTHR38340:SF1">
    <property type="entry name" value="S-LAYER PROTEIN"/>
    <property type="match status" value="1"/>
</dbReference>
<comment type="subcellular location">
    <subcellularLocation>
        <location evidence="1">Secreted</location>
    </subcellularLocation>
</comment>
<dbReference type="Proteomes" id="UP001499974">
    <property type="component" value="Unassembled WGS sequence"/>
</dbReference>
<keyword evidence="2" id="KW-0964">Secreted</keyword>
<dbReference type="Pfam" id="PF00353">
    <property type="entry name" value="HemolysinCabind"/>
    <property type="match status" value="6"/>
</dbReference>
<feature type="signal peptide" evidence="3">
    <location>
        <begin position="1"/>
        <end position="23"/>
    </location>
</feature>